<dbReference type="EMBL" id="ML208318">
    <property type="protein sequence ID" value="TFK70103.1"/>
    <property type="molecule type" value="Genomic_DNA"/>
</dbReference>
<accession>A0ACD3AVT1</accession>
<sequence length="268" mass="29132">MDGLIAEIRKTPPITKFLCGSSLVVTLSVLTGVASPYSVFFTRDMVFEKFEIWRLWTSFFLGSGGINYVFELGMLYQASNVLEYSVFYRRSADFAWQLLFACGSIISLTRPLKSSFFSRPLLICLTYISASLAPPGAQSNLMGSITYPAKNMPYLMLGLDLLMGGTSAAAESVVGALVGHLWWWGVWGSGEDAGGRGYLDEMGRAPGWFKGLIGEREGRDALQLARERGARQDPLQSPLSGTATTSIARGSGSGYNWGSGRRLGSRAV</sequence>
<reference evidence="1 2" key="1">
    <citation type="journal article" date="2019" name="Nat. Ecol. Evol.">
        <title>Megaphylogeny resolves global patterns of mushroom evolution.</title>
        <authorList>
            <person name="Varga T."/>
            <person name="Krizsan K."/>
            <person name="Foldi C."/>
            <person name="Dima B."/>
            <person name="Sanchez-Garcia M."/>
            <person name="Sanchez-Ramirez S."/>
            <person name="Szollosi G.J."/>
            <person name="Szarkandi J.G."/>
            <person name="Papp V."/>
            <person name="Albert L."/>
            <person name="Andreopoulos W."/>
            <person name="Angelini C."/>
            <person name="Antonin V."/>
            <person name="Barry K.W."/>
            <person name="Bougher N.L."/>
            <person name="Buchanan P."/>
            <person name="Buyck B."/>
            <person name="Bense V."/>
            <person name="Catcheside P."/>
            <person name="Chovatia M."/>
            <person name="Cooper J."/>
            <person name="Damon W."/>
            <person name="Desjardin D."/>
            <person name="Finy P."/>
            <person name="Geml J."/>
            <person name="Haridas S."/>
            <person name="Hughes K."/>
            <person name="Justo A."/>
            <person name="Karasinski D."/>
            <person name="Kautmanova I."/>
            <person name="Kiss B."/>
            <person name="Kocsube S."/>
            <person name="Kotiranta H."/>
            <person name="LaButti K.M."/>
            <person name="Lechner B.E."/>
            <person name="Liimatainen K."/>
            <person name="Lipzen A."/>
            <person name="Lukacs Z."/>
            <person name="Mihaltcheva S."/>
            <person name="Morgado L.N."/>
            <person name="Niskanen T."/>
            <person name="Noordeloos M.E."/>
            <person name="Ohm R.A."/>
            <person name="Ortiz-Santana B."/>
            <person name="Ovrebo C."/>
            <person name="Racz N."/>
            <person name="Riley R."/>
            <person name="Savchenko A."/>
            <person name="Shiryaev A."/>
            <person name="Soop K."/>
            <person name="Spirin V."/>
            <person name="Szebenyi C."/>
            <person name="Tomsovsky M."/>
            <person name="Tulloss R.E."/>
            <person name="Uehling J."/>
            <person name="Grigoriev I.V."/>
            <person name="Vagvolgyi C."/>
            <person name="Papp T."/>
            <person name="Martin F.M."/>
            <person name="Miettinen O."/>
            <person name="Hibbett D.S."/>
            <person name="Nagy L.G."/>
        </authorList>
    </citation>
    <scope>NUCLEOTIDE SEQUENCE [LARGE SCALE GENOMIC DNA]</scope>
    <source>
        <strain evidence="1 2">NL-1719</strain>
    </source>
</reference>
<name>A0ACD3AVT1_9AGAR</name>
<evidence type="ECO:0000313" key="2">
    <source>
        <dbReference type="Proteomes" id="UP000308600"/>
    </source>
</evidence>
<protein>
    <submittedName>
        <fullName evidence="1">DER1-domain-containing protein</fullName>
    </submittedName>
</protein>
<organism evidence="1 2">
    <name type="scientific">Pluteus cervinus</name>
    <dbReference type="NCBI Taxonomy" id="181527"/>
    <lineage>
        <taxon>Eukaryota</taxon>
        <taxon>Fungi</taxon>
        <taxon>Dikarya</taxon>
        <taxon>Basidiomycota</taxon>
        <taxon>Agaricomycotina</taxon>
        <taxon>Agaricomycetes</taxon>
        <taxon>Agaricomycetidae</taxon>
        <taxon>Agaricales</taxon>
        <taxon>Pluteineae</taxon>
        <taxon>Pluteaceae</taxon>
        <taxon>Pluteus</taxon>
    </lineage>
</organism>
<proteinExistence type="predicted"/>
<evidence type="ECO:0000313" key="1">
    <source>
        <dbReference type="EMBL" id="TFK70103.1"/>
    </source>
</evidence>
<keyword evidence="2" id="KW-1185">Reference proteome</keyword>
<gene>
    <name evidence="1" type="ORF">BDN72DRAFT_819250</name>
</gene>
<dbReference type="Proteomes" id="UP000308600">
    <property type="component" value="Unassembled WGS sequence"/>
</dbReference>